<keyword evidence="1" id="KW-0472">Membrane</keyword>
<accession>A0A9E4KCI5</accession>
<evidence type="ECO:0000256" key="1">
    <source>
        <dbReference type="SAM" id="Phobius"/>
    </source>
</evidence>
<protein>
    <submittedName>
        <fullName evidence="2">Uncharacterized protein</fullName>
    </submittedName>
</protein>
<dbReference type="AlphaFoldDB" id="A0A9E4KCI5"/>
<evidence type="ECO:0000313" key="2">
    <source>
        <dbReference type="EMBL" id="MCG7946634.1"/>
    </source>
</evidence>
<reference evidence="2" key="1">
    <citation type="journal article" date="2021" name="Proc. Natl. Acad. Sci. U.S.A.">
        <title>Global biogeography of chemosynthetic symbionts reveals both localized and globally distributed symbiont groups. .</title>
        <authorList>
            <person name="Osvatic J.T."/>
            <person name="Wilkins L.G.E."/>
            <person name="Leibrecht L."/>
            <person name="Leray M."/>
            <person name="Zauner S."/>
            <person name="Polzin J."/>
            <person name="Camacho Y."/>
            <person name="Gros O."/>
            <person name="van Gils J.A."/>
            <person name="Eisen J.A."/>
            <person name="Petersen J.M."/>
            <person name="Yuen B."/>
        </authorList>
    </citation>
    <scope>NUCLEOTIDE SEQUENCE</scope>
    <source>
        <strain evidence="2">MAGclacostrist064TRANS</strain>
    </source>
</reference>
<organism evidence="2 3">
    <name type="scientific">Candidatus Thiodiazotropha taylori</name>
    <dbReference type="NCBI Taxonomy" id="2792791"/>
    <lineage>
        <taxon>Bacteria</taxon>
        <taxon>Pseudomonadati</taxon>
        <taxon>Pseudomonadota</taxon>
        <taxon>Gammaproteobacteria</taxon>
        <taxon>Chromatiales</taxon>
        <taxon>Sedimenticolaceae</taxon>
        <taxon>Candidatus Thiodiazotropha</taxon>
    </lineage>
</organism>
<feature type="transmembrane region" description="Helical" evidence="1">
    <location>
        <begin position="6"/>
        <end position="26"/>
    </location>
</feature>
<proteinExistence type="predicted"/>
<evidence type="ECO:0000313" key="3">
    <source>
        <dbReference type="Proteomes" id="UP000886667"/>
    </source>
</evidence>
<name>A0A9E4KCI5_9GAMM</name>
<dbReference type="Proteomes" id="UP000886667">
    <property type="component" value="Unassembled WGS sequence"/>
</dbReference>
<keyword evidence="1" id="KW-1133">Transmembrane helix</keyword>
<gene>
    <name evidence="2" type="ORF">JAZ07_09865</name>
</gene>
<keyword evidence="1" id="KW-0812">Transmembrane</keyword>
<comment type="caution">
    <text evidence="2">The sequence shown here is derived from an EMBL/GenBank/DDBJ whole genome shotgun (WGS) entry which is preliminary data.</text>
</comment>
<sequence length="172" mass="19376">MQSGKYIFITLICTVLAGVSGMYAGYEKGGYHAVLLSDIHSGISAKDRNESISTPQVKQHELNNLLIGVSVLSYILLEQELRGSIYQFHPASPAKEINNEPFYKELVKELIPYIKENSEILQGVDLDNLRAELSKHDYTEDQISSCIYNHTKINELLVQFKNENGIVNENSK</sequence>
<dbReference type="EMBL" id="JAEPCM010000331">
    <property type="protein sequence ID" value="MCG7946634.1"/>
    <property type="molecule type" value="Genomic_DNA"/>
</dbReference>